<dbReference type="PANTHER" id="PTHR37422">
    <property type="entry name" value="TEICHURONIC ACID BIOSYNTHESIS PROTEIN TUAE"/>
    <property type="match status" value="1"/>
</dbReference>
<evidence type="ECO:0000256" key="5">
    <source>
        <dbReference type="SAM" id="Phobius"/>
    </source>
</evidence>
<keyword evidence="2 5" id="KW-0812">Transmembrane</keyword>
<feature type="domain" description="O-antigen ligase-related" evidence="6">
    <location>
        <begin position="210"/>
        <end position="355"/>
    </location>
</feature>
<protein>
    <submittedName>
        <fullName evidence="7">Teichuronic acid biosynthesis protein TuaE</fullName>
    </submittedName>
</protein>
<gene>
    <name evidence="7" type="ORF">EDD72_105107</name>
</gene>
<feature type="transmembrane region" description="Helical" evidence="5">
    <location>
        <begin position="404"/>
        <end position="426"/>
    </location>
</feature>
<keyword evidence="4 5" id="KW-0472">Membrane</keyword>
<dbReference type="EMBL" id="SMAB01000005">
    <property type="protein sequence ID" value="TCS83365.1"/>
    <property type="molecule type" value="Genomic_DNA"/>
</dbReference>
<evidence type="ECO:0000256" key="2">
    <source>
        <dbReference type="ARBA" id="ARBA00022692"/>
    </source>
</evidence>
<feature type="transmembrane region" description="Helical" evidence="5">
    <location>
        <begin position="248"/>
        <end position="265"/>
    </location>
</feature>
<evidence type="ECO:0000259" key="6">
    <source>
        <dbReference type="Pfam" id="PF04932"/>
    </source>
</evidence>
<proteinExistence type="predicted"/>
<dbReference type="AlphaFoldDB" id="A0A4R3KJB9"/>
<reference evidence="7 8" key="1">
    <citation type="submission" date="2019-03" db="EMBL/GenBank/DDBJ databases">
        <title>Genomic Encyclopedia of Type Strains, Phase IV (KMG-IV): sequencing the most valuable type-strain genomes for metagenomic binning, comparative biology and taxonomic classification.</title>
        <authorList>
            <person name="Goeker M."/>
        </authorList>
    </citation>
    <scope>NUCLEOTIDE SEQUENCE [LARGE SCALE GENOMIC DNA]</scope>
    <source>
        <strain evidence="7 8">DSM 23802</strain>
    </source>
</reference>
<evidence type="ECO:0000256" key="3">
    <source>
        <dbReference type="ARBA" id="ARBA00022989"/>
    </source>
</evidence>
<keyword evidence="3 5" id="KW-1133">Transmembrane helix</keyword>
<comment type="caution">
    <text evidence="7">The sequence shown here is derived from an EMBL/GenBank/DDBJ whole genome shotgun (WGS) entry which is preliminary data.</text>
</comment>
<dbReference type="OrthoDB" id="9255580at2"/>
<dbReference type="PANTHER" id="PTHR37422:SF23">
    <property type="entry name" value="TEICHURONIC ACID BIOSYNTHESIS PROTEIN TUAE"/>
    <property type="match status" value="1"/>
</dbReference>
<accession>A0A4R3KJB9</accession>
<feature type="transmembrane region" description="Helical" evidence="5">
    <location>
        <begin position="202"/>
        <end position="219"/>
    </location>
</feature>
<evidence type="ECO:0000256" key="1">
    <source>
        <dbReference type="ARBA" id="ARBA00004141"/>
    </source>
</evidence>
<feature type="transmembrane region" description="Helical" evidence="5">
    <location>
        <begin position="72"/>
        <end position="93"/>
    </location>
</feature>
<feature type="transmembrane region" description="Helical" evidence="5">
    <location>
        <begin position="346"/>
        <end position="368"/>
    </location>
</feature>
<evidence type="ECO:0000256" key="4">
    <source>
        <dbReference type="ARBA" id="ARBA00023136"/>
    </source>
</evidence>
<dbReference type="Proteomes" id="UP000295788">
    <property type="component" value="Unassembled WGS sequence"/>
</dbReference>
<dbReference type="InterPro" id="IPR007016">
    <property type="entry name" value="O-antigen_ligase-rel_domated"/>
</dbReference>
<sequence length="435" mass="50353">MEKILQLKVWSISKILLFFILGAAVLGPAFFNVNIGPISLSLFRITLYALWVIFVLLLLKNDGEISITNLKVRLLVWFLIFWFVYSIISLLWADSTIDAVKHINHLFVGFSLIIFVVFFFIEKRDYIHFYRLWIFILTVLILVGLWNVLTGQQLSVSTLAGLTNEQRFTPTAIFHNQNDFATYLALSLPFTLTLIRYGRNLLVSLFGIILSLLNLSLVFLTYSRSNYLAIAMGVAFWFFFFMKRREKLFLIVLTLSGTMVLYFLFPEPFHSALDTLKVQIDSLFVHDQGKESVNVRTNLIKNSLLFLYDHYGFGVGAGNAEYHMAHFRVYDTAKIVNVHNWWFELLVNYGILIFSGYVLFYLSLIILLKKQYHTLTDRNEKMIAESLIIGLVIFFLASTSSSTIIAFGPQWLFFAFTVGYLNYLYLKQERNALAE</sequence>
<organism evidence="7 8">
    <name type="scientific">Tepidibacillus fermentans</name>
    <dbReference type="NCBI Taxonomy" id="1281767"/>
    <lineage>
        <taxon>Bacteria</taxon>
        <taxon>Bacillati</taxon>
        <taxon>Bacillota</taxon>
        <taxon>Bacilli</taxon>
        <taxon>Bacillales</taxon>
        <taxon>Bacillaceae</taxon>
        <taxon>Tepidibacillus</taxon>
    </lineage>
</organism>
<dbReference type="InterPro" id="IPR051533">
    <property type="entry name" value="WaaL-like"/>
</dbReference>
<comment type="subcellular location">
    <subcellularLocation>
        <location evidence="1">Membrane</location>
        <topology evidence="1">Multi-pass membrane protein</topology>
    </subcellularLocation>
</comment>
<keyword evidence="8" id="KW-1185">Reference proteome</keyword>
<feature type="transmembrane region" description="Helical" evidence="5">
    <location>
        <begin position="105"/>
        <end position="122"/>
    </location>
</feature>
<dbReference type="Pfam" id="PF04932">
    <property type="entry name" value="Wzy_C"/>
    <property type="match status" value="1"/>
</dbReference>
<feature type="transmembrane region" description="Helical" evidence="5">
    <location>
        <begin position="225"/>
        <end position="241"/>
    </location>
</feature>
<name>A0A4R3KJB9_9BACI</name>
<feature type="transmembrane region" description="Helical" evidence="5">
    <location>
        <begin position="129"/>
        <end position="149"/>
    </location>
</feature>
<feature type="transmembrane region" description="Helical" evidence="5">
    <location>
        <begin position="41"/>
        <end position="60"/>
    </location>
</feature>
<evidence type="ECO:0000313" key="8">
    <source>
        <dbReference type="Proteomes" id="UP000295788"/>
    </source>
</evidence>
<evidence type="ECO:0000313" key="7">
    <source>
        <dbReference type="EMBL" id="TCS83365.1"/>
    </source>
</evidence>
<dbReference type="GO" id="GO:0016020">
    <property type="term" value="C:membrane"/>
    <property type="evidence" value="ECO:0007669"/>
    <property type="project" value="UniProtKB-SubCell"/>
</dbReference>
<feature type="transmembrane region" description="Helical" evidence="5">
    <location>
        <begin position="380"/>
        <end position="398"/>
    </location>
</feature>
<dbReference type="RefSeq" id="WP_132767827.1">
    <property type="nucleotide sequence ID" value="NZ_SMAB01000005.1"/>
</dbReference>